<gene>
    <name evidence="2" type="ORF">CSSPTR1EN2_LOCUS2569</name>
</gene>
<dbReference type="PRINTS" id="PR00160">
    <property type="entry name" value="GLUTAREDOXIN"/>
</dbReference>
<dbReference type="InterPro" id="IPR014025">
    <property type="entry name" value="Glutaredoxin_subgr"/>
</dbReference>
<dbReference type="PROSITE" id="PS51354">
    <property type="entry name" value="GLUTAREDOXIN_2"/>
    <property type="match status" value="1"/>
</dbReference>
<dbReference type="PANTHER" id="PTHR45694:SF18">
    <property type="entry name" value="GLUTAREDOXIN-1-RELATED"/>
    <property type="match status" value="1"/>
</dbReference>
<proteinExistence type="predicted"/>
<dbReference type="CDD" id="cd03419">
    <property type="entry name" value="GRX_GRXh_1_2_like"/>
    <property type="match status" value="1"/>
</dbReference>
<feature type="domain" description="Glutaredoxin" evidence="1">
    <location>
        <begin position="145"/>
        <end position="203"/>
    </location>
</feature>
<dbReference type="EMBL" id="OZ019902">
    <property type="protein sequence ID" value="CAK9194524.1"/>
    <property type="molecule type" value="Genomic_DNA"/>
</dbReference>
<dbReference type="SUPFAM" id="SSF52833">
    <property type="entry name" value="Thioredoxin-like"/>
    <property type="match status" value="1"/>
</dbReference>
<protein>
    <recommendedName>
        <fullName evidence="1">Glutaredoxin domain-containing protein</fullName>
    </recommendedName>
</protein>
<dbReference type="PANTHER" id="PTHR45694">
    <property type="entry name" value="GLUTAREDOXIN 2"/>
    <property type="match status" value="1"/>
</dbReference>
<dbReference type="InterPro" id="IPR002109">
    <property type="entry name" value="Glutaredoxin"/>
</dbReference>
<dbReference type="Proteomes" id="UP001497512">
    <property type="component" value="Chromosome 10"/>
</dbReference>
<evidence type="ECO:0000259" key="1">
    <source>
        <dbReference type="Pfam" id="PF00462"/>
    </source>
</evidence>
<keyword evidence="3" id="KW-1185">Reference proteome</keyword>
<dbReference type="Pfam" id="PF00462">
    <property type="entry name" value="Glutaredoxin"/>
    <property type="match status" value="1"/>
</dbReference>
<evidence type="ECO:0000313" key="2">
    <source>
        <dbReference type="EMBL" id="CAK9194524.1"/>
    </source>
</evidence>
<dbReference type="Gene3D" id="3.40.30.10">
    <property type="entry name" value="Glutaredoxin"/>
    <property type="match status" value="1"/>
</dbReference>
<evidence type="ECO:0000313" key="3">
    <source>
        <dbReference type="Proteomes" id="UP001497512"/>
    </source>
</evidence>
<sequence length="224" mass="24365">MARALVAGSVPSTAVGSPIFSASVPCHIPDGFPVYKPKHGSGFLRAQLLLQMQRPSRVIALVAPSALYCRSLSSTYSVQAPRSAGCLRLGLSNLHGFGWRRSPQEPRLAGGDSFETQASSPRCMAASIEKDLKKWIKKTNSSEPVVVWSKTYCPYSIRVKKLFDKLGYNFQAVELDEIAEEGLQDALERVSGLSTVPNVYIDTVTLHMRSELVPLLTAAGANKK</sequence>
<dbReference type="InterPro" id="IPR036249">
    <property type="entry name" value="Thioredoxin-like_sf"/>
</dbReference>
<name>A0ABP0TEQ0_9BRYO</name>
<reference evidence="2" key="1">
    <citation type="submission" date="2024-02" db="EMBL/GenBank/DDBJ databases">
        <authorList>
            <consortium name="ELIXIR-Norway"/>
            <consortium name="Elixir Norway"/>
        </authorList>
    </citation>
    <scope>NUCLEOTIDE SEQUENCE</scope>
</reference>
<organism evidence="2 3">
    <name type="scientific">Sphagnum troendelagicum</name>
    <dbReference type="NCBI Taxonomy" id="128251"/>
    <lineage>
        <taxon>Eukaryota</taxon>
        <taxon>Viridiplantae</taxon>
        <taxon>Streptophyta</taxon>
        <taxon>Embryophyta</taxon>
        <taxon>Bryophyta</taxon>
        <taxon>Sphagnophytina</taxon>
        <taxon>Sphagnopsida</taxon>
        <taxon>Sphagnales</taxon>
        <taxon>Sphagnaceae</taxon>
        <taxon>Sphagnum</taxon>
    </lineage>
</organism>
<accession>A0ABP0TEQ0</accession>